<protein>
    <submittedName>
        <fullName evidence="1">Uncharacterized protein</fullName>
    </submittedName>
</protein>
<dbReference type="AlphaFoldDB" id="A0A162UR18"/>
<reference evidence="2" key="1">
    <citation type="submission" date="2015-06" db="EMBL/GenBank/DDBJ databases">
        <title>Expansion of signal transduction pathways in fungi by whole-genome duplication.</title>
        <authorList>
            <consortium name="DOE Joint Genome Institute"/>
            <person name="Corrochano L.M."/>
            <person name="Kuo A."/>
            <person name="Marcet-Houben M."/>
            <person name="Polaino S."/>
            <person name="Salamov A."/>
            <person name="Villalobos J.M."/>
            <person name="Alvarez M.I."/>
            <person name="Avalos J."/>
            <person name="Benito E.P."/>
            <person name="Benoit I."/>
            <person name="Burger G."/>
            <person name="Camino L.P."/>
            <person name="Canovas D."/>
            <person name="Cerda-Olmedo E."/>
            <person name="Cheng J.-F."/>
            <person name="Dominguez A."/>
            <person name="Elias M."/>
            <person name="Eslava A.P."/>
            <person name="Glaser F."/>
            <person name="Grimwood J."/>
            <person name="Gutierrez G."/>
            <person name="Heitman J."/>
            <person name="Henrissat B."/>
            <person name="Iturriaga E.A."/>
            <person name="Lang B.F."/>
            <person name="Lavin J.L."/>
            <person name="Lee S."/>
            <person name="Li W."/>
            <person name="Lindquist E."/>
            <person name="Lopez-Garcia S."/>
            <person name="Luque E.M."/>
            <person name="Marcos A.T."/>
            <person name="Martin J."/>
            <person name="McCluskey K."/>
            <person name="Medina H.R."/>
            <person name="Miralles-Duran A."/>
            <person name="Miyazaki A."/>
            <person name="Munoz-Torres E."/>
            <person name="Oguiza J.A."/>
            <person name="Ohm R."/>
            <person name="Olmedo M."/>
            <person name="Orejas M."/>
            <person name="Ortiz-Castellanos L."/>
            <person name="Pisabarro A.G."/>
            <person name="Rodriguez-Romero J."/>
            <person name="Ruiz-Herrera J."/>
            <person name="Ruiz-Vazquez R."/>
            <person name="Sanz C."/>
            <person name="Schackwitz W."/>
            <person name="Schmutz J."/>
            <person name="Shahriari M."/>
            <person name="Shelest E."/>
            <person name="Silva-Franco F."/>
            <person name="Soanes D."/>
            <person name="Syed K."/>
            <person name="Tagua V.G."/>
            <person name="Talbot N.J."/>
            <person name="Thon M."/>
            <person name="De vries R.P."/>
            <person name="Wiebenga A."/>
            <person name="Yadav J.S."/>
            <person name="Braun E.L."/>
            <person name="Baker S."/>
            <person name="Garre V."/>
            <person name="Horwitz B."/>
            <person name="Torres-Martinez S."/>
            <person name="Idnurm A."/>
            <person name="Herrera-Estrella A."/>
            <person name="Gabaldon T."/>
            <person name="Grigoriev I.V."/>
        </authorList>
    </citation>
    <scope>NUCLEOTIDE SEQUENCE [LARGE SCALE GENOMIC DNA]</scope>
    <source>
        <strain evidence="2">NRRL 1555(-)</strain>
    </source>
</reference>
<proteinExistence type="predicted"/>
<keyword evidence="2" id="KW-1185">Reference proteome</keyword>
<evidence type="ECO:0000313" key="1">
    <source>
        <dbReference type="EMBL" id="OAD77233.1"/>
    </source>
</evidence>
<dbReference type="EMBL" id="KV440975">
    <property type="protein sequence ID" value="OAD77233.1"/>
    <property type="molecule type" value="Genomic_DNA"/>
</dbReference>
<dbReference type="GeneID" id="28996196"/>
<dbReference type="InParanoid" id="A0A162UR18"/>
<accession>A0A162UR18</accession>
<dbReference type="Proteomes" id="UP000077315">
    <property type="component" value="Unassembled WGS sequence"/>
</dbReference>
<gene>
    <name evidence="1" type="ORF">PHYBLDRAFT_165722</name>
</gene>
<name>A0A162UR18_PHYB8</name>
<sequence>MENQEEKTVKGVGRVNREGRHIPCKYCSSIRDKWDIMKCVLESELPRWYLMCIPKQSIWLKIEPRSGKCDYTIRICVLINFERMRLIFTVDDVVPNFETNNQMVYVFDYAPNLITNRKSSKRKESG</sequence>
<dbReference type="RefSeq" id="XP_018295273.1">
    <property type="nucleotide sequence ID" value="XM_018435290.1"/>
</dbReference>
<dbReference type="VEuPathDB" id="FungiDB:PHYBLDRAFT_165722"/>
<organism evidence="1 2">
    <name type="scientific">Phycomyces blakesleeanus (strain ATCC 8743b / DSM 1359 / FGSC 10004 / NBRC 33097 / NRRL 1555)</name>
    <dbReference type="NCBI Taxonomy" id="763407"/>
    <lineage>
        <taxon>Eukaryota</taxon>
        <taxon>Fungi</taxon>
        <taxon>Fungi incertae sedis</taxon>
        <taxon>Mucoromycota</taxon>
        <taxon>Mucoromycotina</taxon>
        <taxon>Mucoromycetes</taxon>
        <taxon>Mucorales</taxon>
        <taxon>Phycomycetaceae</taxon>
        <taxon>Phycomyces</taxon>
    </lineage>
</organism>
<evidence type="ECO:0000313" key="2">
    <source>
        <dbReference type="Proteomes" id="UP000077315"/>
    </source>
</evidence>